<dbReference type="EMBL" id="VULX01000013">
    <property type="protein sequence ID" value="MSR91663.1"/>
    <property type="molecule type" value="Genomic_DNA"/>
</dbReference>
<sequence>MGILGNIFSVDDKNEIVRFGSYGVIKLETIYGLIGRLIAVAIIAVVMFAVIKIGNYAINRFVKRQSESQARFSMDTKKVTTIGAILKSVLKYTVYFIGIAAILDKLTGGMSLTFAGIGGAVIGFGAKDIVNDIANGFFIIFEDQFGVGDYITIDDNYSGIVSSIGLRSTKLVDFNGNTHIMPNGSIKVVTNHCKENVRITVDVDIAYEESIDKAIEVINKACDKFAKGNDDIIEKPAVLGVTKLNDSSVTIRVNGKVKPLTQLTNETRLRKMLKEALDENNVEIPYQKLHIVNFDNIEK</sequence>
<dbReference type="Gene3D" id="3.30.70.100">
    <property type="match status" value="1"/>
</dbReference>
<evidence type="ECO:0000259" key="8">
    <source>
        <dbReference type="Pfam" id="PF00924"/>
    </source>
</evidence>
<dbReference type="InterPro" id="IPR023408">
    <property type="entry name" value="MscS_beta-dom_sf"/>
</dbReference>
<keyword evidence="6 7" id="KW-0472">Membrane</keyword>
<evidence type="ECO:0000256" key="2">
    <source>
        <dbReference type="ARBA" id="ARBA00008017"/>
    </source>
</evidence>
<keyword evidence="10" id="KW-1185">Reference proteome</keyword>
<dbReference type="InterPro" id="IPR011014">
    <property type="entry name" value="MscS_channel_TM-2"/>
</dbReference>
<dbReference type="GO" id="GO:0005886">
    <property type="term" value="C:plasma membrane"/>
    <property type="evidence" value="ECO:0007669"/>
    <property type="project" value="UniProtKB-SubCell"/>
</dbReference>
<evidence type="ECO:0000313" key="10">
    <source>
        <dbReference type="Proteomes" id="UP000460287"/>
    </source>
</evidence>
<dbReference type="Proteomes" id="UP000460287">
    <property type="component" value="Unassembled WGS sequence"/>
</dbReference>
<organism evidence="9 10">
    <name type="scientific">Inconstantimicrobium porci</name>
    <dbReference type="NCBI Taxonomy" id="2652291"/>
    <lineage>
        <taxon>Bacteria</taxon>
        <taxon>Bacillati</taxon>
        <taxon>Bacillota</taxon>
        <taxon>Clostridia</taxon>
        <taxon>Eubacteriales</taxon>
        <taxon>Clostridiaceae</taxon>
        <taxon>Inconstantimicrobium</taxon>
    </lineage>
</organism>
<dbReference type="FunFam" id="2.30.30.60:FF:000001">
    <property type="entry name" value="MscS Mechanosensitive ion channel"/>
    <property type="match status" value="1"/>
</dbReference>
<dbReference type="PANTHER" id="PTHR30460:SF0">
    <property type="entry name" value="MODERATE CONDUCTANCE MECHANOSENSITIVE CHANNEL YBIO"/>
    <property type="match status" value="1"/>
</dbReference>
<evidence type="ECO:0000256" key="1">
    <source>
        <dbReference type="ARBA" id="ARBA00004651"/>
    </source>
</evidence>
<comment type="caution">
    <text evidence="9">The sequence shown here is derived from an EMBL/GenBank/DDBJ whole genome shotgun (WGS) entry which is preliminary data.</text>
</comment>
<keyword evidence="5 7" id="KW-1133">Transmembrane helix</keyword>
<feature type="transmembrane region" description="Helical" evidence="7">
    <location>
        <begin position="79"/>
        <end position="103"/>
    </location>
</feature>
<evidence type="ECO:0000256" key="6">
    <source>
        <dbReference type="ARBA" id="ARBA00023136"/>
    </source>
</evidence>
<proteinExistence type="inferred from homology"/>
<name>A0A7X2MYY5_9CLOT</name>
<keyword evidence="4 7" id="KW-0812">Transmembrane</keyword>
<dbReference type="Gene3D" id="1.10.287.1260">
    <property type="match status" value="1"/>
</dbReference>
<dbReference type="SUPFAM" id="SSF82861">
    <property type="entry name" value="Mechanosensitive channel protein MscS (YggB), transmembrane region"/>
    <property type="match status" value="1"/>
</dbReference>
<dbReference type="GO" id="GO:0008381">
    <property type="term" value="F:mechanosensitive monoatomic ion channel activity"/>
    <property type="evidence" value="ECO:0007669"/>
    <property type="project" value="InterPro"/>
</dbReference>
<evidence type="ECO:0000256" key="4">
    <source>
        <dbReference type="ARBA" id="ARBA00022692"/>
    </source>
</evidence>
<feature type="transmembrane region" description="Helical" evidence="7">
    <location>
        <begin position="37"/>
        <end position="58"/>
    </location>
</feature>
<dbReference type="SUPFAM" id="SSF82689">
    <property type="entry name" value="Mechanosensitive channel protein MscS (YggB), C-terminal domain"/>
    <property type="match status" value="1"/>
</dbReference>
<dbReference type="Pfam" id="PF00924">
    <property type="entry name" value="MS_channel_2nd"/>
    <property type="match status" value="1"/>
</dbReference>
<dbReference type="InterPro" id="IPR006685">
    <property type="entry name" value="MscS_channel_2nd"/>
</dbReference>
<dbReference type="RefSeq" id="WP_154531559.1">
    <property type="nucleotide sequence ID" value="NZ_VULX01000013.1"/>
</dbReference>
<dbReference type="PANTHER" id="PTHR30460">
    <property type="entry name" value="MODERATE CONDUCTANCE MECHANOSENSITIVE CHANNEL YBIO"/>
    <property type="match status" value="1"/>
</dbReference>
<evidence type="ECO:0000256" key="7">
    <source>
        <dbReference type="SAM" id="Phobius"/>
    </source>
</evidence>
<dbReference type="Gene3D" id="2.30.30.60">
    <property type="match status" value="1"/>
</dbReference>
<dbReference type="SUPFAM" id="SSF50182">
    <property type="entry name" value="Sm-like ribonucleoproteins"/>
    <property type="match status" value="1"/>
</dbReference>
<protein>
    <submittedName>
        <fullName evidence="9">Mechanosensitive ion channel family protein</fullName>
    </submittedName>
</protein>
<reference evidence="9 10" key="1">
    <citation type="submission" date="2019-08" db="EMBL/GenBank/DDBJ databases">
        <title>In-depth cultivation of the pig gut microbiome towards novel bacterial diversity and tailored functional studies.</title>
        <authorList>
            <person name="Wylensek D."/>
            <person name="Hitch T.C.A."/>
            <person name="Clavel T."/>
        </authorList>
    </citation>
    <scope>NUCLEOTIDE SEQUENCE [LARGE SCALE GENOMIC DNA]</scope>
    <source>
        <strain evidence="9 10">WCA-383-APC-5B</strain>
    </source>
</reference>
<feature type="domain" description="Mechanosensitive ion channel MscS" evidence="8">
    <location>
        <begin position="128"/>
        <end position="192"/>
    </location>
</feature>
<comment type="similarity">
    <text evidence="2">Belongs to the MscS (TC 1.A.23) family.</text>
</comment>
<keyword evidence="3" id="KW-1003">Cell membrane</keyword>
<gene>
    <name evidence="9" type="ORF">FYJ33_09690</name>
</gene>
<evidence type="ECO:0000256" key="3">
    <source>
        <dbReference type="ARBA" id="ARBA00022475"/>
    </source>
</evidence>
<dbReference type="InterPro" id="IPR010920">
    <property type="entry name" value="LSM_dom_sf"/>
</dbReference>
<evidence type="ECO:0000313" key="9">
    <source>
        <dbReference type="EMBL" id="MSR91663.1"/>
    </source>
</evidence>
<dbReference type="AlphaFoldDB" id="A0A7X2MYY5"/>
<dbReference type="InterPro" id="IPR011066">
    <property type="entry name" value="MscS_channel_C_sf"/>
</dbReference>
<accession>A0A7X2MYY5</accession>
<dbReference type="InterPro" id="IPR045276">
    <property type="entry name" value="YbiO_bact"/>
</dbReference>
<evidence type="ECO:0000256" key="5">
    <source>
        <dbReference type="ARBA" id="ARBA00022989"/>
    </source>
</evidence>
<comment type="subcellular location">
    <subcellularLocation>
        <location evidence="1">Cell membrane</location>
        <topology evidence="1">Multi-pass membrane protein</topology>
    </subcellularLocation>
</comment>
<feature type="transmembrane region" description="Helical" evidence="7">
    <location>
        <begin position="109"/>
        <end position="126"/>
    </location>
</feature>